<dbReference type="OrthoDB" id="7504757at2"/>
<name>A0A418NJD3_9SPHN</name>
<keyword evidence="2" id="KW-1185">Reference proteome</keyword>
<accession>A0A418NJD3</accession>
<dbReference type="AlphaFoldDB" id="A0A418NJD3"/>
<evidence type="ECO:0008006" key="3">
    <source>
        <dbReference type="Google" id="ProtNLM"/>
    </source>
</evidence>
<dbReference type="EMBL" id="QXFK01000014">
    <property type="protein sequence ID" value="RIV79441.1"/>
    <property type="molecule type" value="Genomic_DNA"/>
</dbReference>
<gene>
    <name evidence="1" type="ORF">D2V04_05480</name>
</gene>
<dbReference type="Proteomes" id="UP000285092">
    <property type="component" value="Unassembled WGS sequence"/>
</dbReference>
<organism evidence="1 2">
    <name type="scientific">Pelagerythrobacter aerophilus</name>
    <dbReference type="NCBI Taxonomy" id="2306995"/>
    <lineage>
        <taxon>Bacteria</taxon>
        <taxon>Pseudomonadati</taxon>
        <taxon>Pseudomonadota</taxon>
        <taxon>Alphaproteobacteria</taxon>
        <taxon>Sphingomonadales</taxon>
        <taxon>Erythrobacteraceae</taxon>
        <taxon>Pelagerythrobacter</taxon>
    </lineage>
</organism>
<dbReference type="PROSITE" id="PS51257">
    <property type="entry name" value="PROKAR_LIPOPROTEIN"/>
    <property type="match status" value="1"/>
</dbReference>
<protein>
    <recommendedName>
        <fullName evidence="3">Lipoprotein</fullName>
    </recommendedName>
</protein>
<proteinExistence type="predicted"/>
<comment type="caution">
    <text evidence="1">The sequence shown here is derived from an EMBL/GenBank/DDBJ whole genome shotgun (WGS) entry which is preliminary data.</text>
</comment>
<evidence type="ECO:0000313" key="2">
    <source>
        <dbReference type="Proteomes" id="UP000285092"/>
    </source>
</evidence>
<sequence>MRKAVLFLSFLLMACSEPELTPAQQEAAEERAIAAIEAAQIIPPEPVTPEPILFADVERYDLFGAGCSFMPGGQPAEAPDGAGVLALASERGAYIKVEGELHRLAPDAGSPELPLGTRGKYDGREFALILDIAAEEGTPSGTETIDFPARLVLRNARDQTVYTETGIAQCGS</sequence>
<dbReference type="RefSeq" id="WP_119512273.1">
    <property type="nucleotide sequence ID" value="NZ_QXFK01000014.1"/>
</dbReference>
<reference evidence="1 2" key="1">
    <citation type="submission" date="2018-08" db="EMBL/GenBank/DDBJ databases">
        <title>Altererythrobacter sp.Ery1 and Ery12, the genome sequencing of novel strains in genus Alterythrobacter.</title>
        <authorList>
            <person name="Cheng H."/>
            <person name="Wu Y.-H."/>
            <person name="Fang C."/>
            <person name="Xu X.-W."/>
        </authorList>
    </citation>
    <scope>NUCLEOTIDE SEQUENCE [LARGE SCALE GENOMIC DNA]</scope>
    <source>
        <strain evidence="1 2">Ery1</strain>
    </source>
</reference>
<evidence type="ECO:0000313" key="1">
    <source>
        <dbReference type="EMBL" id="RIV79441.1"/>
    </source>
</evidence>